<evidence type="ECO:0000256" key="1">
    <source>
        <dbReference type="SAM" id="MobiDB-lite"/>
    </source>
</evidence>
<dbReference type="AlphaFoldDB" id="A0AAV4NM44"/>
<reference evidence="2 3" key="1">
    <citation type="submission" date="2021-06" db="EMBL/GenBank/DDBJ databases">
        <title>Caerostris darwini draft genome.</title>
        <authorList>
            <person name="Kono N."/>
            <person name="Arakawa K."/>
        </authorList>
    </citation>
    <scope>NUCLEOTIDE SEQUENCE [LARGE SCALE GENOMIC DNA]</scope>
</reference>
<keyword evidence="3" id="KW-1185">Reference proteome</keyword>
<organism evidence="2 3">
    <name type="scientific">Caerostris darwini</name>
    <dbReference type="NCBI Taxonomy" id="1538125"/>
    <lineage>
        <taxon>Eukaryota</taxon>
        <taxon>Metazoa</taxon>
        <taxon>Ecdysozoa</taxon>
        <taxon>Arthropoda</taxon>
        <taxon>Chelicerata</taxon>
        <taxon>Arachnida</taxon>
        <taxon>Araneae</taxon>
        <taxon>Araneomorphae</taxon>
        <taxon>Entelegynae</taxon>
        <taxon>Araneoidea</taxon>
        <taxon>Araneidae</taxon>
        <taxon>Caerostris</taxon>
    </lineage>
</organism>
<name>A0AAV4NM44_9ARAC</name>
<feature type="compositionally biased region" description="Acidic residues" evidence="1">
    <location>
        <begin position="66"/>
        <end position="103"/>
    </location>
</feature>
<proteinExistence type="predicted"/>
<dbReference type="EMBL" id="BPLQ01001832">
    <property type="protein sequence ID" value="GIX85882.1"/>
    <property type="molecule type" value="Genomic_DNA"/>
</dbReference>
<dbReference type="Proteomes" id="UP001054837">
    <property type="component" value="Unassembled WGS sequence"/>
</dbReference>
<evidence type="ECO:0000313" key="3">
    <source>
        <dbReference type="Proteomes" id="UP001054837"/>
    </source>
</evidence>
<accession>A0AAV4NM44</accession>
<feature type="region of interest" description="Disordered" evidence="1">
    <location>
        <begin position="61"/>
        <end position="116"/>
    </location>
</feature>
<gene>
    <name evidence="2" type="ORF">CDAR_37281</name>
</gene>
<sequence>MYSAREHRVFGEGSAFVPFQLGANTIIKNFSGKEIEETGYAEVDKYEECIVVDDTAQCQLHKDGDVTNDDDDCEEISDKIYDDDDDDDEVNDNVEENDDDENVDNVGKRTMNGCRQ</sequence>
<protein>
    <submittedName>
        <fullName evidence="2">Uncharacterized protein</fullName>
    </submittedName>
</protein>
<evidence type="ECO:0000313" key="2">
    <source>
        <dbReference type="EMBL" id="GIX85882.1"/>
    </source>
</evidence>
<comment type="caution">
    <text evidence="2">The sequence shown here is derived from an EMBL/GenBank/DDBJ whole genome shotgun (WGS) entry which is preliminary data.</text>
</comment>